<sequence length="199" mass="21058">MKTEGEGGEALAESYELIGRILARLVLGVFEGRMISDSLNVHRSCTRSLTVIPASVCAHVEKGLGNVAGGVQHPVSFVLGLPQAVFANDLVAFGLPCLQALAGLPIVLPPGDGGGMGQPRVIGTVGIDTSCHIPKRGLDLSSSRNLRGLRRLQAVYPFLDFSDLVGGIIIDRVCRVELGFDPEQFGVDVLVPAAFRYPL</sequence>
<organism evidence="1 2">
    <name type="scientific">Rhizobium loti</name>
    <name type="common">Mesorhizobium loti</name>
    <dbReference type="NCBI Taxonomy" id="381"/>
    <lineage>
        <taxon>Bacteria</taxon>
        <taxon>Pseudomonadati</taxon>
        <taxon>Pseudomonadota</taxon>
        <taxon>Alphaproteobacteria</taxon>
        <taxon>Hyphomicrobiales</taxon>
        <taxon>Phyllobacteriaceae</taxon>
        <taxon>Mesorhizobium</taxon>
    </lineage>
</organism>
<dbReference type="Proteomes" id="UP000093748">
    <property type="component" value="Unassembled WGS sequence"/>
</dbReference>
<dbReference type="GeneID" id="66682381"/>
<name>A0A1A5JX86_RHILI</name>
<dbReference type="RefSeq" id="WP_032931474.1">
    <property type="nucleotide sequence ID" value="NZ_LZTH01000001.1"/>
</dbReference>
<gene>
    <name evidence="1" type="ORF">BAE39_17020</name>
</gene>
<evidence type="ECO:0000313" key="1">
    <source>
        <dbReference type="EMBL" id="OBP74086.1"/>
    </source>
</evidence>
<comment type="caution">
    <text evidence="1">The sequence shown here is derived from an EMBL/GenBank/DDBJ whole genome shotgun (WGS) entry which is preliminary data.</text>
</comment>
<protein>
    <submittedName>
        <fullName evidence="1">Uncharacterized protein</fullName>
    </submittedName>
</protein>
<dbReference type="EMBL" id="LZTJ01000023">
    <property type="protein sequence ID" value="OBP74086.1"/>
    <property type="molecule type" value="Genomic_DNA"/>
</dbReference>
<proteinExistence type="predicted"/>
<accession>A0A1A5JX86</accession>
<evidence type="ECO:0000313" key="2">
    <source>
        <dbReference type="Proteomes" id="UP000093748"/>
    </source>
</evidence>
<dbReference type="AlphaFoldDB" id="A0A1A5JX86"/>
<reference evidence="2" key="1">
    <citation type="submission" date="2016-06" db="EMBL/GenBank/DDBJ databases">
        <title>NZP2037 Pacbio-Illumina hybrid assembly.</title>
        <authorList>
            <person name="Ramsay J.P."/>
        </authorList>
    </citation>
    <scope>NUCLEOTIDE SEQUENCE [LARGE SCALE GENOMIC DNA]</scope>
    <source>
        <strain evidence="2">R7ANS::ICEMlSym2042</strain>
    </source>
</reference>